<proteinExistence type="predicted"/>
<dbReference type="Proteomes" id="UP000825935">
    <property type="component" value="Chromosome 24"/>
</dbReference>
<dbReference type="InterPro" id="IPR000313">
    <property type="entry name" value="PWWP_dom"/>
</dbReference>
<evidence type="ECO:0000313" key="4">
    <source>
        <dbReference type="Proteomes" id="UP000825935"/>
    </source>
</evidence>
<reference evidence="3" key="1">
    <citation type="submission" date="2021-08" db="EMBL/GenBank/DDBJ databases">
        <title>WGS assembly of Ceratopteris richardii.</title>
        <authorList>
            <person name="Marchant D.B."/>
            <person name="Chen G."/>
            <person name="Jenkins J."/>
            <person name="Shu S."/>
            <person name="Leebens-Mack J."/>
            <person name="Grimwood J."/>
            <person name="Schmutz J."/>
            <person name="Soltis P."/>
            <person name="Soltis D."/>
            <person name="Chen Z.-H."/>
        </authorList>
    </citation>
    <scope>NUCLEOTIDE SEQUENCE</scope>
    <source>
        <strain evidence="3">Whitten #5841</strain>
        <tissue evidence="3">Leaf</tissue>
    </source>
</reference>
<dbReference type="PROSITE" id="PS50812">
    <property type="entry name" value="PWWP"/>
    <property type="match status" value="1"/>
</dbReference>
<dbReference type="OrthoDB" id="62853at2759"/>
<name>A0A8T2RWM3_CERRI</name>
<dbReference type="Gene3D" id="2.30.30.140">
    <property type="match status" value="1"/>
</dbReference>
<feature type="domain" description="PWWP" evidence="2">
    <location>
        <begin position="394"/>
        <end position="455"/>
    </location>
</feature>
<keyword evidence="4" id="KW-1185">Reference proteome</keyword>
<dbReference type="PANTHER" id="PTHR10688:SF3">
    <property type="entry name" value="PWWP DOMAIN-CONTAINING PROTEIN 6"/>
    <property type="match status" value="1"/>
</dbReference>
<dbReference type="AlphaFoldDB" id="A0A8T2RWM3"/>
<feature type="compositionally biased region" description="Basic and acidic residues" evidence="1">
    <location>
        <begin position="625"/>
        <end position="634"/>
    </location>
</feature>
<dbReference type="InterPro" id="IPR052657">
    <property type="entry name" value="PDP_family_Arabidopsis"/>
</dbReference>
<protein>
    <recommendedName>
        <fullName evidence="2">PWWP domain-containing protein</fullName>
    </recommendedName>
</protein>
<organism evidence="3 4">
    <name type="scientific">Ceratopteris richardii</name>
    <name type="common">Triangle waterfern</name>
    <dbReference type="NCBI Taxonomy" id="49495"/>
    <lineage>
        <taxon>Eukaryota</taxon>
        <taxon>Viridiplantae</taxon>
        <taxon>Streptophyta</taxon>
        <taxon>Embryophyta</taxon>
        <taxon>Tracheophyta</taxon>
        <taxon>Polypodiopsida</taxon>
        <taxon>Polypodiidae</taxon>
        <taxon>Polypodiales</taxon>
        <taxon>Pteridineae</taxon>
        <taxon>Pteridaceae</taxon>
        <taxon>Parkerioideae</taxon>
        <taxon>Ceratopteris</taxon>
    </lineage>
</organism>
<comment type="caution">
    <text evidence="3">The sequence shown here is derived from an EMBL/GenBank/DDBJ whole genome shotgun (WGS) entry which is preliminary data.</text>
</comment>
<sequence length="1121" mass="123754">MPGDHLRQQSIVSSLDKIALDETAIKDTDKNDLIALQSEVDKGYKQPDSNVRCTNEFLAHGESKKNDRMHLNQDACDSSSMCRPDVNPGEHEEALCSSVRRSAMHVDGMYSNSVEDSGRFAIEAVNHDEALPKMLSGALETVDSKHVQEKIRLINRIGICTRSDISTENAGDGCQHTLSYRKSSVAVSPIRSESESDDYGSSVVNETCQSDVESVVKKRFLSLLHEFAAMKQSEGEHLITPSDMASCIENFVNSDAFVCESRRLNFVNLIRKKMGHAGVLTDFMTDDIYQEILQKNKGFLGTIAGNDLAFLIPPTGISTNGGCVTTLCSEEKGDAIPNQKSNVPSLDATADSLLEDVDHELSNLAETPGKDFEEQSKLFVVKEEANSDAMKFSVGDLVWAKVKSHPWWPGQIFDAQDASAAAKKKQKPDRLLVAFFGDGTYGWLQESQLIPFIPNFADKVKQSPAKRFCKAVAGALDEVCKRTELGLRCLHSSEEIYSLNVFPDSNLGVRRGVRIRCHQDIEVSKSKFQPTKVLKFIQAAACCPIYPLSSGLEYSEVLGHVYGFRSFMLSPHMEESKITLLNMLNSHKTVKASRSSTLKRRHGMDEFSTVLNAEMGQEVKRKHVSKDVSEDEIKGPLTGSRVESPRSRSMGTSMSEIAEQSKPPISEDKSSELAKRGISLAVDKFCPSVSSEREETGGHRSLELPESGVKATANMLTSVDDDSKTLFDMTGLYSLKKRKKSALVSVSNAEGRMTNQQPFEVVQQEQPKKLDASMIMEDKTCPLDSGAFLNATGPCPRLKDARSMEDEIDKLGQLDSKDDAESYEKVEGERLGASANCAEDIIEKEESQLFHLEVTDSEQNGEDKRHLEASGKEKYGIDEERNHIGLLRQSIKKVSEVLHSGKTANDNEELSADLKESEAYLDAAEKDLKKQWKCLHPEAAGTPRLLEVSKKKKGDIEEKESLLLDTSYNEEEFTGRILKTFKLGESGRKSIGAWRVAPPSLKQTKHISSSKVSFTADDKPEDVKIAKSQALPQIAIVSAGGKDIQGHRMSLPRLLSTLKLVAMDPLRSADGESSFDGVMPVFLRFRNMVFVKSSGYVAASSGKLMSSIADGHILRTRKQEL</sequence>
<dbReference type="CDD" id="cd05162">
    <property type="entry name" value="PWWP"/>
    <property type="match status" value="1"/>
</dbReference>
<dbReference type="SMART" id="SM00293">
    <property type="entry name" value="PWWP"/>
    <property type="match status" value="1"/>
</dbReference>
<evidence type="ECO:0000256" key="1">
    <source>
        <dbReference type="SAM" id="MobiDB-lite"/>
    </source>
</evidence>
<dbReference type="PANTHER" id="PTHR10688">
    <property type="entry name" value="PWWP DOMAIN-CONTAINING PROTEIN"/>
    <property type="match status" value="1"/>
</dbReference>
<evidence type="ECO:0000313" key="3">
    <source>
        <dbReference type="EMBL" id="KAH7299997.1"/>
    </source>
</evidence>
<accession>A0A8T2RWM3</accession>
<gene>
    <name evidence="3" type="ORF">KP509_24G040200</name>
</gene>
<dbReference type="Pfam" id="PF00855">
    <property type="entry name" value="PWWP"/>
    <property type="match status" value="1"/>
</dbReference>
<feature type="region of interest" description="Disordered" evidence="1">
    <location>
        <begin position="618"/>
        <end position="672"/>
    </location>
</feature>
<dbReference type="EMBL" id="CM035429">
    <property type="protein sequence ID" value="KAH7299997.1"/>
    <property type="molecule type" value="Genomic_DNA"/>
</dbReference>
<evidence type="ECO:0000259" key="2">
    <source>
        <dbReference type="PROSITE" id="PS50812"/>
    </source>
</evidence>
<dbReference type="SUPFAM" id="SSF63748">
    <property type="entry name" value="Tudor/PWWP/MBT"/>
    <property type="match status" value="1"/>
</dbReference>